<feature type="region of interest" description="Disordered" evidence="1">
    <location>
        <begin position="339"/>
        <end position="369"/>
    </location>
</feature>
<dbReference type="SUPFAM" id="SSF53300">
    <property type="entry name" value="vWA-like"/>
    <property type="match status" value="1"/>
</dbReference>
<proteinExistence type="predicted"/>
<keyword evidence="2" id="KW-0472">Membrane</keyword>
<name>A0A9W6MYZ0_9HYPH</name>
<dbReference type="PROSITE" id="PS50234">
    <property type="entry name" value="VWFA"/>
    <property type="match status" value="1"/>
</dbReference>
<evidence type="ECO:0000313" key="4">
    <source>
        <dbReference type="EMBL" id="GLK71457.1"/>
    </source>
</evidence>
<dbReference type="Pfam" id="PF13519">
    <property type="entry name" value="VWA_2"/>
    <property type="match status" value="1"/>
</dbReference>
<feature type="transmembrane region" description="Helical" evidence="2">
    <location>
        <begin position="60"/>
        <end position="80"/>
    </location>
</feature>
<gene>
    <name evidence="4" type="ORF">GCM10017643_15720</name>
</gene>
<accession>A0A9W6MYZ0</accession>
<dbReference type="InterPro" id="IPR036465">
    <property type="entry name" value="vWFA_dom_sf"/>
</dbReference>
<evidence type="ECO:0000259" key="3">
    <source>
        <dbReference type="PROSITE" id="PS50234"/>
    </source>
</evidence>
<dbReference type="AlphaFoldDB" id="A0A9W6MYZ0"/>
<dbReference type="SMART" id="SM00327">
    <property type="entry name" value="VWA"/>
    <property type="match status" value="1"/>
</dbReference>
<feature type="domain" description="VWFA" evidence="3">
    <location>
        <begin position="95"/>
        <end position="233"/>
    </location>
</feature>
<dbReference type="Gene3D" id="3.40.50.410">
    <property type="entry name" value="von Willebrand factor, type A domain"/>
    <property type="match status" value="1"/>
</dbReference>
<dbReference type="Proteomes" id="UP001143370">
    <property type="component" value="Unassembled WGS sequence"/>
</dbReference>
<dbReference type="RefSeq" id="WP_213372674.1">
    <property type="nucleotide sequence ID" value="NZ_BSFJ01000005.1"/>
</dbReference>
<reference evidence="4" key="2">
    <citation type="submission" date="2023-01" db="EMBL/GenBank/DDBJ databases">
        <authorList>
            <person name="Sun Q."/>
            <person name="Evtushenko L."/>
        </authorList>
    </citation>
    <scope>NUCLEOTIDE SEQUENCE</scope>
    <source>
        <strain evidence="4">VKM B-2484</strain>
    </source>
</reference>
<organism evidence="4 5">
    <name type="scientific">Ancylobacter dichloromethanicus</name>
    <dbReference type="NCBI Taxonomy" id="518825"/>
    <lineage>
        <taxon>Bacteria</taxon>
        <taxon>Pseudomonadati</taxon>
        <taxon>Pseudomonadota</taxon>
        <taxon>Alphaproteobacteria</taxon>
        <taxon>Hyphomicrobiales</taxon>
        <taxon>Xanthobacteraceae</taxon>
        <taxon>Ancylobacter</taxon>
    </lineage>
</organism>
<feature type="transmembrane region" description="Helical" evidence="2">
    <location>
        <begin position="21"/>
        <end position="39"/>
    </location>
</feature>
<feature type="compositionally biased region" description="Low complexity" evidence="1">
    <location>
        <begin position="339"/>
        <end position="352"/>
    </location>
</feature>
<keyword evidence="2" id="KW-0812">Transmembrane</keyword>
<dbReference type="EMBL" id="BSFJ01000005">
    <property type="protein sequence ID" value="GLK71457.1"/>
    <property type="molecule type" value="Genomic_DNA"/>
</dbReference>
<evidence type="ECO:0000256" key="2">
    <source>
        <dbReference type="SAM" id="Phobius"/>
    </source>
</evidence>
<evidence type="ECO:0000256" key="1">
    <source>
        <dbReference type="SAM" id="MobiDB-lite"/>
    </source>
</evidence>
<protein>
    <recommendedName>
        <fullName evidence="3">VWFA domain-containing protein</fullName>
    </recommendedName>
</protein>
<dbReference type="InterPro" id="IPR002035">
    <property type="entry name" value="VWF_A"/>
</dbReference>
<reference evidence="4" key="1">
    <citation type="journal article" date="2014" name="Int. J. Syst. Evol. Microbiol.">
        <title>Complete genome sequence of Corynebacterium casei LMG S-19264T (=DSM 44701T), isolated from a smear-ripened cheese.</title>
        <authorList>
            <consortium name="US DOE Joint Genome Institute (JGI-PGF)"/>
            <person name="Walter F."/>
            <person name="Albersmeier A."/>
            <person name="Kalinowski J."/>
            <person name="Ruckert C."/>
        </authorList>
    </citation>
    <scope>NUCLEOTIDE SEQUENCE</scope>
    <source>
        <strain evidence="4">VKM B-2484</strain>
    </source>
</reference>
<keyword evidence="2" id="KW-1133">Transmembrane helix</keyword>
<comment type="caution">
    <text evidence="4">The sequence shown here is derived from an EMBL/GenBank/DDBJ whole genome shotgun (WGS) entry which is preliminary data.</text>
</comment>
<keyword evidence="5" id="KW-1185">Reference proteome</keyword>
<feature type="transmembrane region" description="Helical" evidence="2">
    <location>
        <begin position="312"/>
        <end position="330"/>
    </location>
</feature>
<sequence length="369" mass="39525">MTAVFAVWEGLSRGWGVDHPLLLWLLPLALLPLVATAFRRRGIPSATLVPDDPLSRAMAAGLRAAGTFAILALVLGIAGLHRREQSVQREGNGAHLVLLLDRSSSMDNSFADRAPTGDQESKSAAAKRLLAEFVARRPHDRIAVAAFSTSPMPVLPLTDHHEVVQAAIDAIDRPGLAFTDVGRGLALAFSYFADDTAEASRAVLLVSDGAALIDRRVQDALRDAAARTPVHLYWLFLRSRGARGIYDVPASGDDTAQANPERHLHLFLQSLGVPYRAFEATSPQAVAEAITEIDRQETQPIRYIERIPRRDLAHPAFLIAGLAVVLLLAAKLAERRLRPAAASSATPAANPAKPSPAGPAPATDPRRAA</sequence>
<dbReference type="CDD" id="cd00198">
    <property type="entry name" value="vWFA"/>
    <property type="match status" value="1"/>
</dbReference>
<evidence type="ECO:0000313" key="5">
    <source>
        <dbReference type="Proteomes" id="UP001143370"/>
    </source>
</evidence>